<dbReference type="EMBL" id="DOOG01000118">
    <property type="protein sequence ID" value="HBU98960.1"/>
    <property type="molecule type" value="Genomic_DNA"/>
</dbReference>
<organism evidence="2 3">
    <name type="scientific">Thalassospira lucentensis</name>
    <dbReference type="NCBI Taxonomy" id="168935"/>
    <lineage>
        <taxon>Bacteria</taxon>
        <taxon>Pseudomonadati</taxon>
        <taxon>Pseudomonadota</taxon>
        <taxon>Alphaproteobacteria</taxon>
        <taxon>Rhodospirillales</taxon>
        <taxon>Thalassospiraceae</taxon>
        <taxon>Thalassospira</taxon>
    </lineage>
</organism>
<evidence type="ECO:0000313" key="2">
    <source>
        <dbReference type="EMBL" id="HBU98960.1"/>
    </source>
</evidence>
<feature type="non-terminal residue" evidence="2">
    <location>
        <position position="36"/>
    </location>
</feature>
<keyword evidence="1" id="KW-1133">Transmembrane helix</keyword>
<dbReference type="AlphaFoldDB" id="A0A358HUW1"/>
<feature type="transmembrane region" description="Helical" evidence="1">
    <location>
        <begin position="6"/>
        <end position="26"/>
    </location>
</feature>
<dbReference type="Proteomes" id="UP000264753">
    <property type="component" value="Unassembled WGS sequence"/>
</dbReference>
<accession>A0A358HUW1</accession>
<protein>
    <submittedName>
        <fullName evidence="2">SAM-dependent methyltransferase</fullName>
    </submittedName>
</protein>
<comment type="caution">
    <text evidence="2">The sequence shown here is derived from an EMBL/GenBank/DDBJ whole genome shotgun (WGS) entry which is preliminary data.</text>
</comment>
<reference evidence="2 3" key="1">
    <citation type="journal article" date="2018" name="Nat. Biotechnol.">
        <title>A standardized bacterial taxonomy based on genome phylogeny substantially revises the tree of life.</title>
        <authorList>
            <person name="Parks D.H."/>
            <person name="Chuvochina M."/>
            <person name="Waite D.W."/>
            <person name="Rinke C."/>
            <person name="Skarshewski A."/>
            <person name="Chaumeil P.A."/>
            <person name="Hugenholtz P."/>
        </authorList>
    </citation>
    <scope>NUCLEOTIDE SEQUENCE [LARGE SCALE GENOMIC DNA]</scope>
    <source>
        <strain evidence="2">UBA8707</strain>
    </source>
</reference>
<dbReference type="GO" id="GO:0032259">
    <property type="term" value="P:methylation"/>
    <property type="evidence" value="ECO:0007669"/>
    <property type="project" value="UniProtKB-KW"/>
</dbReference>
<keyword evidence="2" id="KW-0489">Methyltransferase</keyword>
<keyword evidence="2" id="KW-0808">Transferase</keyword>
<gene>
    <name evidence="2" type="ORF">DEF21_13805</name>
</gene>
<evidence type="ECO:0000256" key="1">
    <source>
        <dbReference type="SAM" id="Phobius"/>
    </source>
</evidence>
<dbReference type="GO" id="GO:0008168">
    <property type="term" value="F:methyltransferase activity"/>
    <property type="evidence" value="ECO:0007669"/>
    <property type="project" value="UniProtKB-KW"/>
</dbReference>
<keyword evidence="1" id="KW-0812">Transmembrane</keyword>
<keyword evidence="1" id="KW-0472">Membrane</keyword>
<evidence type="ECO:0000313" key="3">
    <source>
        <dbReference type="Proteomes" id="UP000264753"/>
    </source>
</evidence>
<name>A0A358HUW1_9PROT</name>
<sequence>MTDLSVLVFTGVILALIAIYAVRLRVVPMPSLAAAR</sequence>
<proteinExistence type="predicted"/>